<feature type="transmembrane region" description="Helical" evidence="1">
    <location>
        <begin position="20"/>
        <end position="38"/>
    </location>
</feature>
<dbReference type="OrthoDB" id="6017159at2"/>
<comment type="caution">
    <text evidence="2">The sequence shown here is derived from an EMBL/GenBank/DDBJ whole genome shotgun (WGS) entry which is preliminary data.</text>
</comment>
<name>A0A0P4RD76_9ACTN</name>
<evidence type="ECO:0000313" key="3">
    <source>
        <dbReference type="Proteomes" id="UP000048965"/>
    </source>
</evidence>
<feature type="transmembrane region" description="Helical" evidence="1">
    <location>
        <begin position="111"/>
        <end position="135"/>
    </location>
</feature>
<keyword evidence="3" id="KW-1185">Reference proteome</keyword>
<feature type="transmembrane region" description="Helical" evidence="1">
    <location>
        <begin position="257"/>
        <end position="278"/>
    </location>
</feature>
<keyword evidence="1" id="KW-0472">Membrane</keyword>
<feature type="transmembrane region" description="Helical" evidence="1">
    <location>
        <begin position="422"/>
        <end position="442"/>
    </location>
</feature>
<sequence length="541" mass="57543">MRMLFRLAVADFWDRVRRPAYAVILFAAVGLGYLATPAKEAGWVVMQVGDYRGAYNSAYVGMVVALAGAVWLSLGGFYVVRNAISRDESTGVGRLLAATPLSNLAYLTSKFLSSVLVLGSMLGVLAVTAVVMQLARGEATTVDPVDLLSPFVLIALPIMAFTAAAALLFEAIPFLRAGLGNVLWFFIWAFIAIGGQSPNAPLGGIGVHQVVQSLGDSMKAQGIDPSEAGEFSLGLTLVSKPLKTFEWTGFDPSSAYLLTRCVLILIAVALALVPAFWFPRFDPARGRELQDPSAQSADDRTEDKSTFPAMPVVAIQEEPGAARSDTFGNVPRAQVKLGNSAVRLLVGEVRVLLQGIPLWWWAGVLTLTAVSQMVTPATGVTRILLPLAWIWPVLIWSRLGTQRHEHGVEAILGAYPAAHRRVLAEWGAGLLLTAVAGIGPALRMLTGSDGPGLLHWFLGALFIPSFALALGMLSRTHRLFQAAYLPLWYGTVNGITPLDFMGALRGPDGLPAGMSPALLIGATVVMLATAFATTAARRVAG</sequence>
<evidence type="ECO:0000313" key="2">
    <source>
        <dbReference type="EMBL" id="GAO11576.1"/>
    </source>
</evidence>
<feature type="transmembrane region" description="Helical" evidence="1">
    <location>
        <begin position="174"/>
        <end position="193"/>
    </location>
</feature>
<feature type="transmembrane region" description="Helical" evidence="1">
    <location>
        <begin position="58"/>
        <end position="80"/>
    </location>
</feature>
<feature type="transmembrane region" description="Helical" evidence="1">
    <location>
        <begin position="147"/>
        <end position="169"/>
    </location>
</feature>
<dbReference type="EMBL" id="BBNO01000008">
    <property type="protein sequence ID" value="GAO11576.1"/>
    <property type="molecule type" value="Genomic_DNA"/>
</dbReference>
<reference evidence="2 3" key="2">
    <citation type="journal article" date="2015" name="Stand. Genomic Sci.">
        <title>Draft genome sequence of marine-derived Streptomyces sp. TP-A0598, a producer of anti-MRSA antibiotic lydicamycins.</title>
        <authorList>
            <person name="Komaki H."/>
            <person name="Ichikawa N."/>
            <person name="Hosoyama A."/>
            <person name="Fujita N."/>
            <person name="Igarashi Y."/>
        </authorList>
    </citation>
    <scope>NUCLEOTIDE SEQUENCE [LARGE SCALE GENOMIC DNA]</scope>
    <source>
        <strain evidence="2 3">NBRC 110027</strain>
    </source>
</reference>
<gene>
    <name evidence="2" type="ORF">TPA0598_08_04870</name>
</gene>
<feature type="transmembrane region" description="Helical" evidence="1">
    <location>
        <begin position="516"/>
        <end position="536"/>
    </location>
</feature>
<accession>A0A0P4RD76</accession>
<organism evidence="2 3">
    <name type="scientific">Streptomyces lydicamycinicus</name>
    <dbReference type="NCBI Taxonomy" id="1546107"/>
    <lineage>
        <taxon>Bacteria</taxon>
        <taxon>Bacillati</taxon>
        <taxon>Actinomycetota</taxon>
        <taxon>Actinomycetes</taxon>
        <taxon>Kitasatosporales</taxon>
        <taxon>Streptomycetaceae</taxon>
        <taxon>Streptomyces</taxon>
    </lineage>
</organism>
<dbReference type="Proteomes" id="UP000048965">
    <property type="component" value="Unassembled WGS sequence"/>
</dbReference>
<keyword evidence="1" id="KW-0812">Transmembrane</keyword>
<feature type="transmembrane region" description="Helical" evidence="1">
    <location>
        <begin position="383"/>
        <end position="401"/>
    </location>
</feature>
<dbReference type="AlphaFoldDB" id="A0A0P4RD76"/>
<keyword evidence="1" id="KW-1133">Transmembrane helix</keyword>
<protein>
    <submittedName>
        <fullName evidence="2">Uncharacterized protein</fullName>
    </submittedName>
</protein>
<feature type="transmembrane region" description="Helical" evidence="1">
    <location>
        <begin position="454"/>
        <end position="473"/>
    </location>
</feature>
<dbReference type="RefSeq" id="WP_042159728.1">
    <property type="nucleotide sequence ID" value="NZ_BBNO01000008.1"/>
</dbReference>
<reference evidence="3" key="1">
    <citation type="submission" date="2014-09" db="EMBL/GenBank/DDBJ databases">
        <title>Whole genome shotgun sequence of Streptomyces sp. NBRC 110027.</title>
        <authorList>
            <person name="Komaki H."/>
            <person name="Ichikawa N."/>
            <person name="Katano-Makiyama Y."/>
            <person name="Hosoyama A."/>
            <person name="Hashimoto M."/>
            <person name="Uohara A."/>
            <person name="Kitahashi Y."/>
            <person name="Ohji S."/>
            <person name="Kimura A."/>
            <person name="Yamazoe A."/>
            <person name="Igarashi Y."/>
            <person name="Fujita N."/>
        </authorList>
    </citation>
    <scope>NUCLEOTIDE SEQUENCE [LARGE SCALE GENOMIC DNA]</scope>
    <source>
        <strain evidence="3">NBRC 110027</strain>
    </source>
</reference>
<evidence type="ECO:0000256" key="1">
    <source>
        <dbReference type="SAM" id="Phobius"/>
    </source>
</evidence>
<proteinExistence type="predicted"/>
<feature type="transmembrane region" description="Helical" evidence="1">
    <location>
        <begin position="485"/>
        <end position="504"/>
    </location>
</feature>